<comment type="caution">
    <text evidence="2">The sequence shown here is derived from an EMBL/GenBank/DDBJ whole genome shotgun (WGS) entry which is preliminary data.</text>
</comment>
<dbReference type="EMBL" id="VLKU01000001">
    <property type="protein sequence ID" value="TWI38085.1"/>
    <property type="molecule type" value="Genomic_DNA"/>
</dbReference>
<name>A0A562P0Y8_9RHOB</name>
<feature type="compositionally biased region" description="Basic and acidic residues" evidence="1">
    <location>
        <begin position="650"/>
        <end position="660"/>
    </location>
</feature>
<keyword evidence="3" id="KW-1185">Reference proteome</keyword>
<evidence type="ECO:0008006" key="4">
    <source>
        <dbReference type="Google" id="ProtNLM"/>
    </source>
</evidence>
<evidence type="ECO:0000256" key="1">
    <source>
        <dbReference type="SAM" id="MobiDB-lite"/>
    </source>
</evidence>
<dbReference type="SUPFAM" id="SSF48452">
    <property type="entry name" value="TPR-like"/>
    <property type="match status" value="1"/>
</dbReference>
<evidence type="ECO:0000313" key="3">
    <source>
        <dbReference type="Proteomes" id="UP000316225"/>
    </source>
</evidence>
<proteinExistence type="predicted"/>
<evidence type="ECO:0000313" key="2">
    <source>
        <dbReference type="EMBL" id="TWI38085.1"/>
    </source>
</evidence>
<dbReference type="AlphaFoldDB" id="A0A562P0Y8"/>
<gene>
    <name evidence="2" type="ORF">IQ24_00219</name>
</gene>
<feature type="region of interest" description="Disordered" evidence="1">
    <location>
        <begin position="650"/>
        <end position="672"/>
    </location>
</feature>
<dbReference type="Proteomes" id="UP000316225">
    <property type="component" value="Unassembled WGS sequence"/>
</dbReference>
<dbReference type="Gene3D" id="1.25.40.10">
    <property type="entry name" value="Tetratricopeptide repeat domain"/>
    <property type="match status" value="1"/>
</dbReference>
<feature type="compositionally biased region" description="Polar residues" evidence="1">
    <location>
        <begin position="661"/>
        <end position="672"/>
    </location>
</feature>
<reference evidence="2 3" key="1">
    <citation type="journal article" date="2015" name="Stand. Genomic Sci.">
        <title>Genomic Encyclopedia of Bacterial and Archaeal Type Strains, Phase III: the genomes of soil and plant-associated and newly described type strains.</title>
        <authorList>
            <person name="Whitman W.B."/>
            <person name="Woyke T."/>
            <person name="Klenk H.P."/>
            <person name="Zhou Y."/>
            <person name="Lilburn T.G."/>
            <person name="Beck B.J."/>
            <person name="De Vos P."/>
            <person name="Vandamme P."/>
            <person name="Eisen J.A."/>
            <person name="Garrity G."/>
            <person name="Hugenholtz P."/>
            <person name="Kyrpides N.C."/>
        </authorList>
    </citation>
    <scope>NUCLEOTIDE SEQUENCE [LARGE SCALE GENOMIC DNA]</scope>
    <source>
        <strain evidence="2 3">CGMCC 1.5364</strain>
    </source>
</reference>
<organism evidence="2 3">
    <name type="scientific">Paracoccus sulfuroxidans</name>
    <dbReference type="NCBI Taxonomy" id="384678"/>
    <lineage>
        <taxon>Bacteria</taxon>
        <taxon>Pseudomonadati</taxon>
        <taxon>Pseudomonadota</taxon>
        <taxon>Alphaproteobacteria</taxon>
        <taxon>Rhodobacterales</taxon>
        <taxon>Paracoccaceae</taxon>
        <taxon>Paracoccus</taxon>
    </lineage>
</organism>
<sequence>MTSKIPILGFRQDRIGARLICLLNTMRLARVAAAPARFLWLSQPDGPYPELVDPNDFLKAGFVREWIDIVDAIPELEPRRNVEMQAASTSTRHFADAIAAGQQYQCVAMSDLVRFMNESPGDVAAEVQEIAAGLMLKPRLARMLVKAREIVARAGEGAPVAIHVRRGDILDGDPWSYSSWSSKYVPDEFFQAFIELNPGPVIAFSDTPAAIDHLRQGNPRVIPVTTLFDSSKLTPAERDLLELLLMAGCEQVGAPSQSAYSRAAAVIGNCRITPLPAALPMGAKQKAYDDLLDRVIARPDSFFAPGDQAQSGSYAAAHAINTERGAEIVEAMAGRTELLKRFPFLYRDLSGAALSAGKKEQARRLARAGLANPMMRNRDRPHCKQVLLVLDNLRPNAKSSDTDIDAEFLSMIFTGRAGEGPIIPGLARHLLLRGGTAGGALMFDPRLVALCSETMAPAQRMGAVDGPDCEEVLPLWAVRCDWEELLNDASVRRDMRLMPAIQRKLHVGGPTLHEFEAALAQKVPTPDLDDLTALRLGLAASFLRLHGRMHRAFTLLEWLNRTRPNDPLTLKRLADCCFANGNRKGGWRWFQLAMQQAPKNPLLQLSCALHQAEDGDENAAAYHLEEARRLWPGLDLIGIVQGSIRKRGLKLDRQRHRAQEHVQNNDPQPEPG</sequence>
<dbReference type="RefSeq" id="WP_199756451.1">
    <property type="nucleotide sequence ID" value="NZ_VLKU01000001.1"/>
</dbReference>
<dbReference type="InterPro" id="IPR011990">
    <property type="entry name" value="TPR-like_helical_dom_sf"/>
</dbReference>
<accession>A0A562P0Y8</accession>
<protein>
    <recommendedName>
        <fullName evidence="4">Tetratricopeptide repeat protein</fullName>
    </recommendedName>
</protein>